<dbReference type="InterPro" id="IPR052192">
    <property type="entry name" value="Insect_Ionotropic_Sensory_Rcpt"/>
</dbReference>
<evidence type="ECO:0000259" key="10">
    <source>
        <dbReference type="Pfam" id="PF00060"/>
    </source>
</evidence>
<evidence type="ECO:0000313" key="11">
    <source>
        <dbReference type="EMBL" id="KAK3907943.1"/>
    </source>
</evidence>
<keyword evidence="8" id="KW-0325">Glycoprotein</keyword>
<comment type="caution">
    <text evidence="11">The sequence shown here is derived from an EMBL/GenBank/DDBJ whole genome shotgun (WGS) entry which is preliminary data.</text>
</comment>
<dbReference type="Pfam" id="PF00060">
    <property type="entry name" value="Lig_chan"/>
    <property type="match status" value="1"/>
</dbReference>
<feature type="transmembrane region" description="Helical" evidence="9">
    <location>
        <begin position="180"/>
        <end position="198"/>
    </location>
</feature>
<keyword evidence="3" id="KW-1003">Cell membrane</keyword>
<evidence type="ECO:0000256" key="4">
    <source>
        <dbReference type="ARBA" id="ARBA00022692"/>
    </source>
</evidence>
<comment type="subcellular location">
    <subcellularLocation>
        <location evidence="1">Cell membrane</location>
        <topology evidence="1">Multi-pass membrane protein</topology>
    </subcellularLocation>
</comment>
<sequence>MTQNERAVGTLTSEAGASPRFQGCPLNVAVRHYPPYAHLTPRAAPSAEGDVYDLHGTFTPLLRALEQGMHAHFNMTPMPDGSGQRGTNLRMTYDIYVSRTLPDPEHRNEVPTTSRGGCYTICVPRRWRRTPLWRALLDEFSAAVWALVAATFVSMRLALTPVLEEEQQQGRERRARARTSDLGFILLAAVLGSVQASTPGYSRANTRDRVLFAMWLFFSLVMTTAYQAVLHGLRTAPQLVDALRDTEELARSDVAINGPAVPQVLLALSTVPGGELMVNRYKAYNFSGITTIRLSRDEAYMCSALERFFLERKLGRDEAGRPHHVPASTCMVSFYEALFALPVGSFYLHKASEVVLRMTETGLTQHVIGRRTGDAVLLMKASDTAPGGPHPENLDQLSPALLLLAVGLGLGAAALALELALASGRLRPPALYSLLLKRAKKKLAGRANM</sequence>
<feature type="transmembrane region" description="Helical" evidence="9">
    <location>
        <begin position="400"/>
        <end position="421"/>
    </location>
</feature>
<dbReference type="InterPro" id="IPR001320">
    <property type="entry name" value="Iontro_rcpt_C"/>
</dbReference>
<dbReference type="GO" id="GO:0015276">
    <property type="term" value="F:ligand-gated monoatomic ion channel activity"/>
    <property type="evidence" value="ECO:0007669"/>
    <property type="project" value="InterPro"/>
</dbReference>
<evidence type="ECO:0000256" key="7">
    <source>
        <dbReference type="ARBA" id="ARBA00023170"/>
    </source>
</evidence>
<evidence type="ECO:0000256" key="1">
    <source>
        <dbReference type="ARBA" id="ARBA00004651"/>
    </source>
</evidence>
<dbReference type="Proteomes" id="UP001219518">
    <property type="component" value="Unassembled WGS sequence"/>
</dbReference>
<keyword evidence="5 9" id="KW-1133">Transmembrane helix</keyword>
<feature type="domain" description="Ionotropic glutamate receptor C-terminal" evidence="10">
    <location>
        <begin position="142"/>
        <end position="299"/>
    </location>
</feature>
<feature type="transmembrane region" description="Helical" evidence="9">
    <location>
        <begin position="210"/>
        <end position="229"/>
    </location>
</feature>
<evidence type="ECO:0000256" key="5">
    <source>
        <dbReference type="ARBA" id="ARBA00022989"/>
    </source>
</evidence>
<keyword evidence="4 9" id="KW-0812">Transmembrane</keyword>
<dbReference type="PANTHER" id="PTHR42643:SF39">
    <property type="entry name" value="IONOTROPIC RECEPTOR 56A-RELATED"/>
    <property type="match status" value="1"/>
</dbReference>
<protein>
    <submittedName>
        <fullName evidence="11">Glutamate receptor 2</fullName>
    </submittedName>
</protein>
<dbReference type="Gene3D" id="1.10.287.70">
    <property type="match status" value="1"/>
</dbReference>
<reference evidence="11" key="1">
    <citation type="submission" date="2021-07" db="EMBL/GenBank/DDBJ databases">
        <authorList>
            <person name="Catto M.A."/>
            <person name="Jacobson A."/>
            <person name="Kennedy G."/>
            <person name="Labadie P."/>
            <person name="Hunt B.G."/>
            <person name="Srinivasan R."/>
        </authorList>
    </citation>
    <scope>NUCLEOTIDE SEQUENCE</scope>
    <source>
        <strain evidence="11">PL_HMW_Pooled</strain>
        <tissue evidence="11">Head</tissue>
    </source>
</reference>
<name>A0AAE1GS92_9NEOP</name>
<reference evidence="11" key="2">
    <citation type="journal article" date="2023" name="BMC Genomics">
        <title>Pest status, molecular evolution, and epigenetic factors derived from the genome assembly of Frankliniella fusca, a thysanopteran phytovirus vector.</title>
        <authorList>
            <person name="Catto M.A."/>
            <person name="Labadie P.E."/>
            <person name="Jacobson A.L."/>
            <person name="Kennedy G.G."/>
            <person name="Srinivasan R."/>
            <person name="Hunt B.G."/>
        </authorList>
    </citation>
    <scope>NUCLEOTIDE SEQUENCE</scope>
    <source>
        <strain evidence="11">PL_HMW_Pooled</strain>
    </source>
</reference>
<dbReference type="PANTHER" id="PTHR42643">
    <property type="entry name" value="IONOTROPIC RECEPTOR 20A-RELATED"/>
    <property type="match status" value="1"/>
</dbReference>
<comment type="similarity">
    <text evidence="2">Belongs to the glutamate-gated ion channel (TC 1.A.10.1) family.</text>
</comment>
<proteinExistence type="inferred from homology"/>
<keyword evidence="7 11" id="KW-0675">Receptor</keyword>
<keyword evidence="6 9" id="KW-0472">Membrane</keyword>
<evidence type="ECO:0000256" key="2">
    <source>
        <dbReference type="ARBA" id="ARBA00008685"/>
    </source>
</evidence>
<gene>
    <name evidence="11" type="ORF">KUF71_018580</name>
</gene>
<dbReference type="GO" id="GO:0050906">
    <property type="term" value="P:detection of stimulus involved in sensory perception"/>
    <property type="evidence" value="ECO:0007669"/>
    <property type="project" value="UniProtKB-ARBA"/>
</dbReference>
<evidence type="ECO:0000313" key="12">
    <source>
        <dbReference type="Proteomes" id="UP001219518"/>
    </source>
</evidence>
<dbReference type="GO" id="GO:0005886">
    <property type="term" value="C:plasma membrane"/>
    <property type="evidence" value="ECO:0007669"/>
    <property type="project" value="UniProtKB-SubCell"/>
</dbReference>
<dbReference type="EMBL" id="JAHWGI010000026">
    <property type="protein sequence ID" value="KAK3907943.1"/>
    <property type="molecule type" value="Genomic_DNA"/>
</dbReference>
<dbReference type="AlphaFoldDB" id="A0AAE1GS92"/>
<accession>A0AAE1GS92</accession>
<keyword evidence="12" id="KW-1185">Reference proteome</keyword>
<evidence type="ECO:0000256" key="6">
    <source>
        <dbReference type="ARBA" id="ARBA00023136"/>
    </source>
</evidence>
<organism evidence="11 12">
    <name type="scientific">Frankliniella fusca</name>
    <dbReference type="NCBI Taxonomy" id="407009"/>
    <lineage>
        <taxon>Eukaryota</taxon>
        <taxon>Metazoa</taxon>
        <taxon>Ecdysozoa</taxon>
        <taxon>Arthropoda</taxon>
        <taxon>Hexapoda</taxon>
        <taxon>Insecta</taxon>
        <taxon>Pterygota</taxon>
        <taxon>Neoptera</taxon>
        <taxon>Paraneoptera</taxon>
        <taxon>Thysanoptera</taxon>
        <taxon>Terebrantia</taxon>
        <taxon>Thripoidea</taxon>
        <taxon>Thripidae</taxon>
        <taxon>Frankliniella</taxon>
    </lineage>
</organism>
<evidence type="ECO:0000256" key="9">
    <source>
        <dbReference type="SAM" id="Phobius"/>
    </source>
</evidence>
<evidence type="ECO:0000256" key="3">
    <source>
        <dbReference type="ARBA" id="ARBA00022475"/>
    </source>
</evidence>
<evidence type="ECO:0000256" key="8">
    <source>
        <dbReference type="ARBA" id="ARBA00023180"/>
    </source>
</evidence>